<name>A0AA38LQ36_TAXCH</name>
<dbReference type="PANTHER" id="PTHR11439">
    <property type="entry name" value="GAG-POL-RELATED RETROTRANSPOSON"/>
    <property type="match status" value="1"/>
</dbReference>
<proteinExistence type="predicted"/>
<evidence type="ECO:0000313" key="2">
    <source>
        <dbReference type="EMBL" id="KAH9330560.1"/>
    </source>
</evidence>
<organism evidence="2 3">
    <name type="scientific">Taxus chinensis</name>
    <name type="common">Chinese yew</name>
    <name type="synonym">Taxus wallichiana var. chinensis</name>
    <dbReference type="NCBI Taxonomy" id="29808"/>
    <lineage>
        <taxon>Eukaryota</taxon>
        <taxon>Viridiplantae</taxon>
        <taxon>Streptophyta</taxon>
        <taxon>Embryophyta</taxon>
        <taxon>Tracheophyta</taxon>
        <taxon>Spermatophyta</taxon>
        <taxon>Pinopsida</taxon>
        <taxon>Pinidae</taxon>
        <taxon>Conifers II</taxon>
        <taxon>Cupressales</taxon>
        <taxon>Taxaceae</taxon>
        <taxon>Taxus</taxon>
    </lineage>
</organism>
<feature type="domain" description="Reverse transcriptase Ty1/copia-type" evidence="1">
    <location>
        <begin position="3"/>
        <end position="245"/>
    </location>
</feature>
<dbReference type="Pfam" id="PF07727">
    <property type="entry name" value="RVT_2"/>
    <property type="match status" value="1"/>
</dbReference>
<reference evidence="2 3" key="1">
    <citation type="journal article" date="2021" name="Nat. Plants">
        <title>The Taxus genome provides insights into paclitaxel biosynthesis.</title>
        <authorList>
            <person name="Xiong X."/>
            <person name="Gou J."/>
            <person name="Liao Q."/>
            <person name="Li Y."/>
            <person name="Zhou Q."/>
            <person name="Bi G."/>
            <person name="Li C."/>
            <person name="Du R."/>
            <person name="Wang X."/>
            <person name="Sun T."/>
            <person name="Guo L."/>
            <person name="Liang H."/>
            <person name="Lu P."/>
            <person name="Wu Y."/>
            <person name="Zhang Z."/>
            <person name="Ro D.K."/>
            <person name="Shang Y."/>
            <person name="Huang S."/>
            <person name="Yan J."/>
        </authorList>
    </citation>
    <scope>NUCLEOTIDE SEQUENCE [LARGE SCALE GENOMIC DNA]</scope>
    <source>
        <strain evidence="2">Ta-2019</strain>
    </source>
</reference>
<dbReference type="EMBL" id="JAHRHJ020000001">
    <property type="protein sequence ID" value="KAH9330560.1"/>
    <property type="molecule type" value="Genomic_DNA"/>
</dbReference>
<dbReference type="PANTHER" id="PTHR11439:SF463">
    <property type="entry name" value="REVERSE TRANSCRIPTASE TY1_COPIA-TYPE DOMAIN-CONTAINING PROTEIN"/>
    <property type="match status" value="1"/>
</dbReference>
<protein>
    <recommendedName>
        <fullName evidence="1">Reverse transcriptase Ty1/copia-type domain-containing protein</fullName>
    </recommendedName>
</protein>
<dbReference type="OMA" id="TETHTAW"/>
<dbReference type="CDD" id="cd09272">
    <property type="entry name" value="RNase_HI_RT_Ty1"/>
    <property type="match status" value="1"/>
</dbReference>
<dbReference type="InterPro" id="IPR043502">
    <property type="entry name" value="DNA/RNA_pol_sf"/>
</dbReference>
<accession>A0AA38LQ36</accession>
<dbReference type="AlphaFoldDB" id="A0AA38LQ36"/>
<dbReference type="SUPFAM" id="SSF56672">
    <property type="entry name" value="DNA/RNA polymerases"/>
    <property type="match status" value="1"/>
</dbReference>
<sequence length="490" mass="56093">MHNDVWEVVPRPTDRAVVGSRWIFKIKHGADGSIEKYKARFVAKGFSQKEGIDYEETFAPVARYTSIRAVISFATQMGWQIHQMDVKTTFLNGELKEEVYIEQPEGFVAHNKETHVCRLKKALYGLKQAPRAWYERIDTYLQEMGFVKSEADANLYYLVVGGEALILVLYVDDLFLTGALGLIEDCKRDLAEEFEMKDLGLMHYFLGMEVWQTDGEIFLGQGKYCIEILKRFEMEDCKAMSTPMITNWRKVDTSKDKDVDPTLYRQLIGSLMYLVNTRPDIAFAVNSLSQFMVEPKRVHWTAAKHVLRYLRGSVEYGIRYVRGEGIKLIGYTDADWAGSTTDKRSTSGCCFSLGSGVVSWFSRKQKSVALSSSEAEYIAASMATCEAIWLRKLLVALFGQKVETTVIHCDNQSCIKLSENPVFHDRSKHIDIRYHFIRDCVQRGIVQLQYIPTEEQVADILTKALGKAKFIFFRDKMGVVQNNFLAKREC</sequence>
<evidence type="ECO:0000313" key="3">
    <source>
        <dbReference type="Proteomes" id="UP000824469"/>
    </source>
</evidence>
<dbReference type="InterPro" id="IPR013103">
    <property type="entry name" value="RVT_2"/>
</dbReference>
<dbReference type="Proteomes" id="UP000824469">
    <property type="component" value="Unassembled WGS sequence"/>
</dbReference>
<evidence type="ECO:0000259" key="1">
    <source>
        <dbReference type="Pfam" id="PF07727"/>
    </source>
</evidence>
<comment type="caution">
    <text evidence="2">The sequence shown here is derived from an EMBL/GenBank/DDBJ whole genome shotgun (WGS) entry which is preliminary data.</text>
</comment>
<keyword evidence="3" id="KW-1185">Reference proteome</keyword>
<gene>
    <name evidence="2" type="ORF">KI387_002668</name>
</gene>